<dbReference type="RefSeq" id="XP_016335264.1">
    <property type="nucleotide sequence ID" value="XM_016479778.1"/>
</dbReference>
<keyword evidence="2" id="KW-1185">Reference proteome</keyword>
<name>A0A671QLV3_9TELE</name>
<reference evidence="1" key="2">
    <citation type="submission" date="2025-09" db="UniProtKB">
        <authorList>
            <consortium name="Ensembl"/>
        </authorList>
    </citation>
    <scope>IDENTIFICATION</scope>
</reference>
<dbReference type="AlphaFoldDB" id="A0A671QLV3"/>
<dbReference type="Proteomes" id="UP000472260">
    <property type="component" value="Unassembled WGS sequence"/>
</dbReference>
<dbReference type="PANTHER" id="PTHR15510">
    <property type="entry name" value="SPERM-ASSOCIATED ANTIGEN 8"/>
    <property type="match status" value="1"/>
</dbReference>
<sequence>MTSEVDEENNPAGRCLLGNWVEERATALLDGTGPRSCVHKYGHTGILTMDVAAKVQGISTFKATFNSPKSLGVRQKGSRAELLENDLIKRISDQIHAEMNAEPPAPELCSVTKADYKAEGFKSVRAPLTTDHDYTAEQAITFWSDNYQKIQGVTAVKTKDHPFKRNATFSTPIGEQLDQLDDTVLYPSENDAL</sequence>
<dbReference type="RefSeq" id="XP_016335262.1">
    <property type="nucleotide sequence ID" value="XM_016479776.1"/>
</dbReference>
<dbReference type="GeneID" id="107683708"/>
<evidence type="ECO:0000313" key="2">
    <source>
        <dbReference type="Proteomes" id="UP000472260"/>
    </source>
</evidence>
<dbReference type="OrthoDB" id="2120499at2759"/>
<dbReference type="GO" id="GO:0005737">
    <property type="term" value="C:cytoplasm"/>
    <property type="evidence" value="ECO:0007669"/>
    <property type="project" value="TreeGrafter"/>
</dbReference>
<dbReference type="RefSeq" id="XP_016335263.1">
    <property type="nucleotide sequence ID" value="XM_016479777.1"/>
</dbReference>
<dbReference type="KEGG" id="sanh:107683708"/>
<dbReference type="GO" id="GO:0005634">
    <property type="term" value="C:nucleus"/>
    <property type="evidence" value="ECO:0007669"/>
    <property type="project" value="TreeGrafter"/>
</dbReference>
<dbReference type="GO" id="GO:0045944">
    <property type="term" value="P:positive regulation of transcription by RNA polymerase II"/>
    <property type="evidence" value="ECO:0007669"/>
    <property type="project" value="TreeGrafter"/>
</dbReference>
<dbReference type="GO" id="GO:0008017">
    <property type="term" value="F:microtubule binding"/>
    <property type="evidence" value="ECO:0007669"/>
    <property type="project" value="InterPro"/>
</dbReference>
<reference evidence="1" key="1">
    <citation type="submission" date="2025-08" db="UniProtKB">
        <authorList>
            <consortium name="Ensembl"/>
        </authorList>
    </citation>
    <scope>IDENTIFICATION</scope>
</reference>
<dbReference type="PANTHER" id="PTHR15510:SF5">
    <property type="entry name" value="SPERM-ASSOCIATED ANTIGEN 8"/>
    <property type="match status" value="1"/>
</dbReference>
<dbReference type="Ensembl" id="ENSSANT00000076355.1">
    <property type="protein sequence ID" value="ENSSANP00000071823.1"/>
    <property type="gene ID" value="ENSSANG00000035840.1"/>
</dbReference>
<protein>
    <submittedName>
        <fullName evidence="1">Sperm-associated antigen 8-like</fullName>
    </submittedName>
</protein>
<gene>
    <name evidence="1" type="primary">LOC107683708</name>
</gene>
<organism evidence="1 2">
    <name type="scientific">Sinocyclocheilus anshuiensis</name>
    <dbReference type="NCBI Taxonomy" id="1608454"/>
    <lineage>
        <taxon>Eukaryota</taxon>
        <taxon>Metazoa</taxon>
        <taxon>Chordata</taxon>
        <taxon>Craniata</taxon>
        <taxon>Vertebrata</taxon>
        <taxon>Euteleostomi</taxon>
        <taxon>Actinopterygii</taxon>
        <taxon>Neopterygii</taxon>
        <taxon>Teleostei</taxon>
        <taxon>Ostariophysi</taxon>
        <taxon>Cypriniformes</taxon>
        <taxon>Cyprinidae</taxon>
        <taxon>Cyprininae</taxon>
        <taxon>Sinocyclocheilus</taxon>
    </lineage>
</organism>
<accession>A0A671QLV3</accession>
<evidence type="ECO:0000313" key="1">
    <source>
        <dbReference type="Ensembl" id="ENSSANP00000071823.1"/>
    </source>
</evidence>
<proteinExistence type="predicted"/>
<dbReference type="Pfam" id="PF22584">
    <property type="entry name" value="CFAP143"/>
    <property type="match status" value="1"/>
</dbReference>
<dbReference type="InterPro" id="IPR026124">
    <property type="entry name" value="Sperm-assoc_Ag8"/>
</dbReference>